<evidence type="ECO:0000313" key="4">
    <source>
        <dbReference type="EMBL" id="QHQ68703.1"/>
    </source>
</evidence>
<evidence type="ECO:0000259" key="3">
    <source>
        <dbReference type="Pfam" id="PF00535"/>
    </source>
</evidence>
<dbReference type="CDD" id="cd00761">
    <property type="entry name" value="Glyco_tranf_GTA_type"/>
    <property type="match status" value="1"/>
</dbReference>
<sequence length="317" mass="37465">MNKKLSIIIPVYNVQNYLRDCINSILDKSINTKMIEIILVDDGSIDNSGKICDEYDQNTDYIRAIHIKNSGQSVARNIGLEHSTGEWITYVDSDDITRDGYVELLLNILRNVDSTDEIIMFNYEPFESSSKLKEINSKLEYNSHKLRNISKAEAMYDLTTEKWGNYLWNKIFPRKILNKIPLPAGKIYEDISVLYKYFHVCNQIKIYEDIVYFYRQREGSAVHLKRAYDQYISMIQAIEARQKQLNFFKKYNYIKAFNNAKYGFMLNSVSLIKLTLQNKYEKTKTYYDAINFLKKYDCSIKRDGLKHYLFIKIFKLI</sequence>
<dbReference type="InterPro" id="IPR001173">
    <property type="entry name" value="Glyco_trans_2-like"/>
</dbReference>
<dbReference type="Proteomes" id="UP000464915">
    <property type="component" value="Chromosome"/>
</dbReference>
<dbReference type="Pfam" id="PF00535">
    <property type="entry name" value="Glycos_transf_2"/>
    <property type="match status" value="1"/>
</dbReference>
<dbReference type="RefSeq" id="WP_065990653.1">
    <property type="nucleotide sequence ID" value="NZ_CP047142.1"/>
</dbReference>
<dbReference type="AlphaFoldDB" id="A0AB37DHG9"/>
<dbReference type="SUPFAM" id="SSF53448">
    <property type="entry name" value="Nucleotide-diphospho-sugar transferases"/>
    <property type="match status" value="1"/>
</dbReference>
<evidence type="ECO:0000256" key="1">
    <source>
        <dbReference type="ARBA" id="ARBA00022676"/>
    </source>
</evidence>
<dbReference type="PANTHER" id="PTHR22916">
    <property type="entry name" value="GLYCOSYLTRANSFERASE"/>
    <property type="match status" value="1"/>
</dbReference>
<organism evidence="4 5">
    <name type="scientific">Lactobacillus crispatus</name>
    <dbReference type="NCBI Taxonomy" id="47770"/>
    <lineage>
        <taxon>Bacteria</taxon>
        <taxon>Bacillati</taxon>
        <taxon>Bacillota</taxon>
        <taxon>Bacilli</taxon>
        <taxon>Lactobacillales</taxon>
        <taxon>Lactobacillaceae</taxon>
        <taxon>Lactobacillus</taxon>
    </lineage>
</organism>
<dbReference type="EMBL" id="CP047142">
    <property type="protein sequence ID" value="QHQ68703.1"/>
    <property type="molecule type" value="Genomic_DNA"/>
</dbReference>
<accession>A0AB37DHG9</accession>
<keyword evidence="1" id="KW-0328">Glycosyltransferase</keyword>
<protein>
    <submittedName>
        <fullName evidence="4">Glycosyltransferase</fullName>
    </submittedName>
</protein>
<dbReference type="Gene3D" id="3.90.550.10">
    <property type="entry name" value="Spore Coat Polysaccharide Biosynthesis Protein SpsA, Chain A"/>
    <property type="match status" value="1"/>
</dbReference>
<gene>
    <name evidence="4" type="ORF">GSR61_09240</name>
</gene>
<reference evidence="4 5" key="1">
    <citation type="submission" date="2019-12" db="EMBL/GenBank/DDBJ databases">
        <title>Complete Genome Sequences of Lactobacillus strains, C25 and P38, Isolated from Chicken Cecum.</title>
        <authorList>
            <person name="Hassan H.M."/>
            <person name="Mendoza M."/>
            <person name="Rezvani M."/>
            <person name="Koci M.D."/>
            <person name="Dickey A.N."/>
            <person name="Scholl E.H."/>
        </authorList>
    </citation>
    <scope>NUCLEOTIDE SEQUENCE [LARGE SCALE GENOMIC DNA]</scope>
    <source>
        <strain evidence="4 5">C25</strain>
    </source>
</reference>
<dbReference type="PANTHER" id="PTHR22916:SF51">
    <property type="entry name" value="GLYCOSYLTRANSFERASE EPSH-RELATED"/>
    <property type="match status" value="1"/>
</dbReference>
<name>A0AB37DHG9_9LACO</name>
<proteinExistence type="predicted"/>
<feature type="domain" description="Glycosyltransferase 2-like" evidence="3">
    <location>
        <begin position="6"/>
        <end position="134"/>
    </location>
</feature>
<keyword evidence="2" id="KW-0808">Transferase</keyword>
<evidence type="ECO:0000256" key="2">
    <source>
        <dbReference type="ARBA" id="ARBA00022679"/>
    </source>
</evidence>
<dbReference type="InterPro" id="IPR029044">
    <property type="entry name" value="Nucleotide-diphossugar_trans"/>
</dbReference>
<evidence type="ECO:0000313" key="5">
    <source>
        <dbReference type="Proteomes" id="UP000464915"/>
    </source>
</evidence>
<dbReference type="GO" id="GO:0016757">
    <property type="term" value="F:glycosyltransferase activity"/>
    <property type="evidence" value="ECO:0007669"/>
    <property type="project" value="UniProtKB-KW"/>
</dbReference>